<sequence>MAPLLGFKRALPPDPPDAGNRVSKSTSTTSKANNPSILKACSFPRIAEALHRSIVFDPERCATQDSDNEQIENSVEFEDQELPIQTVKSINYEEDFPSLEELDRQKKNLSYADSNKTTQGDKSMLRLPDVENGETIPLKKQLLRGNQPGEKSKEDRCVIIRLDQNHEAGKCNPFQLRQTIQKLVPDKGLISDVWTVPIGIAIIAPTPSKVAAIMQYKKEIETWFGKATVERQETWITFEIGPIPKKAGGLDGFIDPMNGSLLEELGSIRDHVPIRHIGRTRRSLDYE</sequence>
<evidence type="ECO:0000256" key="1">
    <source>
        <dbReference type="SAM" id="MobiDB-lite"/>
    </source>
</evidence>
<evidence type="ECO:0000313" key="2">
    <source>
        <dbReference type="EMBL" id="POS83031.1"/>
    </source>
</evidence>
<feature type="region of interest" description="Disordered" evidence="1">
    <location>
        <begin position="1"/>
        <end position="35"/>
    </location>
</feature>
<gene>
    <name evidence="2" type="ORF">EPUL_006341</name>
</gene>
<keyword evidence="3" id="KW-1185">Reference proteome</keyword>
<organism evidence="2 3">
    <name type="scientific">Erysiphe pulchra</name>
    <dbReference type="NCBI Taxonomy" id="225359"/>
    <lineage>
        <taxon>Eukaryota</taxon>
        <taxon>Fungi</taxon>
        <taxon>Dikarya</taxon>
        <taxon>Ascomycota</taxon>
        <taxon>Pezizomycotina</taxon>
        <taxon>Leotiomycetes</taxon>
        <taxon>Erysiphales</taxon>
        <taxon>Erysiphaceae</taxon>
        <taxon>Erysiphe</taxon>
    </lineage>
</organism>
<comment type="caution">
    <text evidence="2">The sequence shown here is derived from an EMBL/GenBank/DDBJ whole genome shotgun (WGS) entry which is preliminary data.</text>
</comment>
<evidence type="ECO:0000313" key="3">
    <source>
        <dbReference type="Proteomes" id="UP000237438"/>
    </source>
</evidence>
<dbReference type="AlphaFoldDB" id="A0A2S4PM01"/>
<accession>A0A2S4PM01</accession>
<dbReference type="EMBL" id="PEDP01001968">
    <property type="protein sequence ID" value="POS83031.1"/>
    <property type="molecule type" value="Genomic_DNA"/>
</dbReference>
<reference evidence="2 3" key="1">
    <citation type="submission" date="2017-10" db="EMBL/GenBank/DDBJ databases">
        <title>Development of genomic resources for the powdery mildew, Erysiphe pulchra.</title>
        <authorList>
            <person name="Wadl P.A."/>
            <person name="Mack B.M."/>
            <person name="Moore G."/>
            <person name="Beltz S.B."/>
        </authorList>
    </citation>
    <scope>NUCLEOTIDE SEQUENCE [LARGE SCALE GENOMIC DNA]</scope>
    <source>
        <strain evidence="2">Cflorida</strain>
    </source>
</reference>
<protein>
    <submittedName>
        <fullName evidence="2">Uncharacterized protein</fullName>
    </submittedName>
</protein>
<feature type="non-terminal residue" evidence="2">
    <location>
        <position position="287"/>
    </location>
</feature>
<name>A0A2S4PM01_9PEZI</name>
<dbReference type="Proteomes" id="UP000237438">
    <property type="component" value="Unassembled WGS sequence"/>
</dbReference>
<proteinExistence type="predicted"/>